<feature type="domain" description="GAF" evidence="2">
    <location>
        <begin position="82"/>
        <end position="213"/>
    </location>
</feature>
<keyword evidence="4" id="KW-1185">Reference proteome</keyword>
<dbReference type="Proteomes" id="UP000185663">
    <property type="component" value="Chromosome I"/>
</dbReference>
<dbReference type="SUPFAM" id="SSF55781">
    <property type="entry name" value="GAF domain-like"/>
    <property type="match status" value="1"/>
</dbReference>
<dbReference type="Pfam" id="PF01590">
    <property type="entry name" value="GAF"/>
    <property type="match status" value="1"/>
</dbReference>
<protein>
    <submittedName>
        <fullName evidence="3">GAF domain-containing protein</fullName>
    </submittedName>
</protein>
<dbReference type="EMBL" id="LT629776">
    <property type="protein sequence ID" value="SDR79101.1"/>
    <property type="molecule type" value="Genomic_DNA"/>
</dbReference>
<sequence length="421" mass="43848">MTLITGDSTQRSAGEPLDPAGIRAAYEAFLSGGRVPGRLRPGVVASWKRSLRSGVNPESPAAGLVPGSDTRDSVGPHPLSRALPVVRSMLVEAARSDGMVVALMDDGGQLLWVDGHRGVRDAVADVGFVEGAIWREEYVGTNAPGTALATRRPVQVLGAEHFTRPVQAFNCAAAPIHSPDGRVVGILDVTGGEPAGSSVVMSLVRATAEAVERELATDPSGVDAYPSRARLDVLGDGGRLRTRHGTTRLGPRHTEILLLLAERPAGLGADELAVLLHPGSLSEVAVRAEVSRLRRVVGPLLAGSRPYRAAAPLHTDVADVRAALASGDVAAALAAYPGPVLPRSVAPGVVAIRDELAAELRAAVHACSDPDVVLRWLATSEGGDDYAGWQRTVDLTSATSPLGVRARARLALLDRELGSLN</sequence>
<dbReference type="AlphaFoldDB" id="A0A1H1LX57"/>
<accession>A0A1H1LX57</accession>
<dbReference type="STRING" id="545619.SAMN04489860_0062"/>
<dbReference type="eggNOG" id="COG3284">
    <property type="taxonomic scope" value="Bacteria"/>
</dbReference>
<dbReference type="Gene3D" id="3.30.450.40">
    <property type="match status" value="1"/>
</dbReference>
<evidence type="ECO:0000259" key="2">
    <source>
        <dbReference type="Pfam" id="PF01590"/>
    </source>
</evidence>
<dbReference type="OrthoDB" id="3928741at2"/>
<evidence type="ECO:0000313" key="4">
    <source>
        <dbReference type="Proteomes" id="UP000185663"/>
    </source>
</evidence>
<feature type="region of interest" description="Disordered" evidence="1">
    <location>
        <begin position="51"/>
        <end position="78"/>
    </location>
</feature>
<name>A0A1H1LX57_9CELL</name>
<evidence type="ECO:0000256" key="1">
    <source>
        <dbReference type="SAM" id="MobiDB-lite"/>
    </source>
</evidence>
<dbReference type="InterPro" id="IPR003018">
    <property type="entry name" value="GAF"/>
</dbReference>
<organism evidence="3 4">
    <name type="scientific">Paraoerskovia marina</name>
    <dbReference type="NCBI Taxonomy" id="545619"/>
    <lineage>
        <taxon>Bacteria</taxon>
        <taxon>Bacillati</taxon>
        <taxon>Actinomycetota</taxon>
        <taxon>Actinomycetes</taxon>
        <taxon>Micrococcales</taxon>
        <taxon>Cellulomonadaceae</taxon>
        <taxon>Paraoerskovia</taxon>
    </lineage>
</organism>
<reference evidence="3 4" key="1">
    <citation type="submission" date="2016-10" db="EMBL/GenBank/DDBJ databases">
        <authorList>
            <person name="de Groot N.N."/>
        </authorList>
    </citation>
    <scope>NUCLEOTIDE SEQUENCE [LARGE SCALE GENOMIC DNA]</scope>
    <source>
        <strain evidence="3 4">DSM 22126</strain>
    </source>
</reference>
<gene>
    <name evidence="3" type="ORF">SAMN04489860_0062</name>
</gene>
<dbReference type="InterPro" id="IPR029016">
    <property type="entry name" value="GAF-like_dom_sf"/>
</dbReference>
<evidence type="ECO:0000313" key="3">
    <source>
        <dbReference type="EMBL" id="SDR79101.1"/>
    </source>
</evidence>
<proteinExistence type="predicted"/>
<dbReference type="RefSeq" id="WP_083372848.1">
    <property type="nucleotide sequence ID" value="NZ_LT629776.1"/>
</dbReference>